<dbReference type="AlphaFoldDB" id="A0A9D2C9M1"/>
<dbReference type="PANTHER" id="PTHR12475">
    <property type="match status" value="1"/>
</dbReference>
<comment type="caution">
    <text evidence="1">The sequence shown here is derived from an EMBL/GenBank/DDBJ whole genome shotgun (WGS) entry which is preliminary data.</text>
</comment>
<reference evidence="1" key="1">
    <citation type="journal article" date="2021" name="PeerJ">
        <title>Extensive microbial diversity within the chicken gut microbiome revealed by metagenomics and culture.</title>
        <authorList>
            <person name="Gilroy R."/>
            <person name="Ravi A."/>
            <person name="Getino M."/>
            <person name="Pursley I."/>
            <person name="Horton D.L."/>
            <person name="Alikhan N.F."/>
            <person name="Baker D."/>
            <person name="Gharbi K."/>
            <person name="Hall N."/>
            <person name="Watson M."/>
            <person name="Adriaenssens E.M."/>
            <person name="Foster-Nyarko E."/>
            <person name="Jarju S."/>
            <person name="Secka A."/>
            <person name="Antonio M."/>
            <person name="Oren A."/>
            <person name="Chaudhuri R.R."/>
            <person name="La Ragione R."/>
            <person name="Hildebrand F."/>
            <person name="Pallen M.J."/>
        </authorList>
    </citation>
    <scope>NUCLEOTIDE SEQUENCE</scope>
    <source>
        <strain evidence="1">ChiGjej1B1-98</strain>
    </source>
</reference>
<dbReference type="InterPro" id="IPR051490">
    <property type="entry name" value="THEM6_lcsJ_thioesterase"/>
</dbReference>
<evidence type="ECO:0000313" key="1">
    <source>
        <dbReference type="EMBL" id="HIY65540.1"/>
    </source>
</evidence>
<dbReference type="Proteomes" id="UP000824005">
    <property type="component" value="Unassembled WGS sequence"/>
</dbReference>
<organism evidence="1 2">
    <name type="scientific">Candidatus Agrococcus pullicola</name>
    <dbReference type="NCBI Taxonomy" id="2838429"/>
    <lineage>
        <taxon>Bacteria</taxon>
        <taxon>Bacillati</taxon>
        <taxon>Actinomycetota</taxon>
        <taxon>Actinomycetes</taxon>
        <taxon>Micrococcales</taxon>
        <taxon>Microbacteriaceae</taxon>
        <taxon>Agrococcus</taxon>
    </lineage>
</organism>
<dbReference type="Pfam" id="PF13279">
    <property type="entry name" value="4HBT_2"/>
    <property type="match status" value="1"/>
</dbReference>
<reference evidence="1" key="2">
    <citation type="submission" date="2021-04" db="EMBL/GenBank/DDBJ databases">
        <authorList>
            <person name="Gilroy R."/>
        </authorList>
    </citation>
    <scope>NUCLEOTIDE SEQUENCE</scope>
    <source>
        <strain evidence="1">ChiGjej1B1-98</strain>
    </source>
</reference>
<dbReference type="Gene3D" id="3.10.129.10">
    <property type="entry name" value="Hotdog Thioesterase"/>
    <property type="match status" value="1"/>
</dbReference>
<gene>
    <name evidence="1" type="ORF">H9830_04615</name>
</gene>
<dbReference type="EMBL" id="DXDC01000132">
    <property type="protein sequence ID" value="HIY65540.1"/>
    <property type="molecule type" value="Genomic_DNA"/>
</dbReference>
<dbReference type="CDD" id="cd00586">
    <property type="entry name" value="4HBT"/>
    <property type="match status" value="1"/>
</dbReference>
<dbReference type="PANTHER" id="PTHR12475:SF4">
    <property type="entry name" value="PROTEIN THEM6"/>
    <property type="match status" value="1"/>
</dbReference>
<accession>A0A9D2C9M1</accession>
<dbReference type="SUPFAM" id="SSF54637">
    <property type="entry name" value="Thioesterase/thiol ester dehydrase-isomerase"/>
    <property type="match status" value="1"/>
</dbReference>
<sequence>MNMWFQWLLAVFVRSKRTPRLDLGAVSRIGFRVLPTDIDLLMHMNNGRYPSYMDLGRVDLTQRTGVEAKLAKHGIYAVVAAQTISYRKSLQLFQRFTIESRILGADERSFYVEQRFVVRGEVYARAIVRGRMIQKGAGTLKVADVERLTGLDLGGFELPADVAHWGSTFKLPPTKADAPSVWDGEDAGISR</sequence>
<evidence type="ECO:0000313" key="2">
    <source>
        <dbReference type="Proteomes" id="UP000824005"/>
    </source>
</evidence>
<protein>
    <submittedName>
        <fullName evidence="1">Thioesterase family protein</fullName>
    </submittedName>
</protein>
<name>A0A9D2C9M1_9MICO</name>
<dbReference type="InterPro" id="IPR029069">
    <property type="entry name" value="HotDog_dom_sf"/>
</dbReference>
<proteinExistence type="predicted"/>